<dbReference type="Pfam" id="PF01483">
    <property type="entry name" value="P_proprotein"/>
    <property type="match status" value="1"/>
</dbReference>
<dbReference type="InterPro" id="IPR013856">
    <property type="entry name" value="Peptidase_M4_domain"/>
</dbReference>
<evidence type="ECO:0000256" key="5">
    <source>
        <dbReference type="ARBA" id="ARBA00022833"/>
    </source>
</evidence>
<evidence type="ECO:0000259" key="9">
    <source>
        <dbReference type="PROSITE" id="PS51829"/>
    </source>
</evidence>
<keyword evidence="2" id="KW-0479">Metal-binding</keyword>
<dbReference type="SUPFAM" id="SSF55486">
    <property type="entry name" value="Metalloproteases ('zincins'), catalytic domain"/>
    <property type="match status" value="1"/>
</dbReference>
<reference evidence="10" key="1">
    <citation type="submission" date="2022-06" db="EMBL/GenBank/DDBJ databases">
        <title>Genome public.</title>
        <authorList>
            <person name="Sun Q."/>
        </authorList>
    </citation>
    <scope>NUCLEOTIDE SEQUENCE</scope>
    <source>
        <strain evidence="10">CWNU-1</strain>
    </source>
</reference>
<dbReference type="InterPro" id="IPR050728">
    <property type="entry name" value="Zinc_Metalloprotease_M4"/>
</dbReference>
<evidence type="ECO:0000256" key="2">
    <source>
        <dbReference type="ARBA" id="ARBA00022723"/>
    </source>
</evidence>
<protein>
    <submittedName>
        <fullName evidence="10">M4 family metallopeptidase</fullName>
    </submittedName>
</protein>
<keyword evidence="6" id="KW-0482">Metalloprotease</keyword>
<keyword evidence="4" id="KW-0378">Hydrolase</keyword>
<dbReference type="Pfam" id="PF07504">
    <property type="entry name" value="FTP"/>
    <property type="match status" value="1"/>
</dbReference>
<feature type="region of interest" description="Disordered" evidence="7">
    <location>
        <begin position="208"/>
        <end position="240"/>
    </location>
</feature>
<accession>A0ABT0UXQ0</accession>
<dbReference type="InterPro" id="IPR002884">
    <property type="entry name" value="P_dom"/>
</dbReference>
<evidence type="ECO:0000256" key="7">
    <source>
        <dbReference type="SAM" id="MobiDB-lite"/>
    </source>
</evidence>
<keyword evidence="5" id="KW-0862">Zinc</keyword>
<keyword evidence="3 8" id="KW-0732">Signal</keyword>
<sequence>MRRLSLKVSTAFLASAALFTVALPSPAAGAAPTATTPPAAPVRAGALPAKLSPAQQAALLADATVSRARTAAALGLGGKERLVPRSVLTDADGTVHTRYERTYGGLPVLGGDLIVHTTATGAMKSVTRATTARISVPSTTPARSAASAKALSLTRAKEEGSTSTKLARAPRAVVWAVSGRPVLAWESVVNGIQPDGTPSELHIVTDATTGAELHRREAVQSSGTGQSRPADAKAGAQLPRHDALRRDSGIGHSRHSGEVNLGVYKFGSNYNLTDTARGSHRTYDLGNSYQEVIGKLVSDTDNIWGDGTSANRQTDAVDAAYGAQVTWDYFVDEHNRYGIRNDGDGGSSRVHWSVNDRFNSFWRDTCFCVTYGDGGTNPDTGVEATAHEMVRGLSAATAKFSYYGEAGPLAEANSDIFAAAVEFSADNAHDVGDYLIREKTYTGRERDFTRPMDQPSRTGAYADYWHPRIASSGNKRYGAGPANHWFYLASEGSGTKTVNGVSYNSRTHDGLPVTRIGRNAAAKIWYRALTVYMTSTTDYAGARAATLSAAADLYGATSATYRNVMHAWGAVNVGTRPGGAPRPSGPVFENTSSVPIPGPLPDGSPGAKVSSPITVTGVNGNAPTILLVDLSILNDTTPLLELVAPDGTVYPLANGNWYEGGGYTATLAVDASAETANGTWNLRAQSDDSWGLSSIHSWKLSF</sequence>
<evidence type="ECO:0000313" key="11">
    <source>
        <dbReference type="Proteomes" id="UP001431429"/>
    </source>
</evidence>
<evidence type="ECO:0000256" key="3">
    <source>
        <dbReference type="ARBA" id="ARBA00022729"/>
    </source>
</evidence>
<gene>
    <name evidence="10" type="ORF">NBG84_34040</name>
</gene>
<feature type="signal peptide" evidence="8">
    <location>
        <begin position="1"/>
        <end position="30"/>
    </location>
</feature>
<dbReference type="Proteomes" id="UP001431429">
    <property type="component" value="Unassembled WGS sequence"/>
</dbReference>
<keyword evidence="1" id="KW-0645">Protease</keyword>
<evidence type="ECO:0000313" key="10">
    <source>
        <dbReference type="EMBL" id="MCM2393239.1"/>
    </source>
</evidence>
<dbReference type="InterPro" id="IPR001570">
    <property type="entry name" value="Peptidase_M4_C_domain"/>
</dbReference>
<dbReference type="RefSeq" id="WP_250923542.1">
    <property type="nucleotide sequence ID" value="NZ_JAMQAW010000066.1"/>
</dbReference>
<name>A0ABT0UXQ0_9ACTN</name>
<feature type="domain" description="P/Homo B" evidence="9">
    <location>
        <begin position="575"/>
        <end position="702"/>
    </location>
</feature>
<dbReference type="Pfam" id="PF02868">
    <property type="entry name" value="Peptidase_M4_C"/>
    <property type="match status" value="1"/>
</dbReference>
<evidence type="ECO:0000256" key="8">
    <source>
        <dbReference type="SAM" id="SignalP"/>
    </source>
</evidence>
<dbReference type="Pfam" id="PF01447">
    <property type="entry name" value="Peptidase_M4"/>
    <property type="match status" value="1"/>
</dbReference>
<dbReference type="PROSITE" id="PS51829">
    <property type="entry name" value="P_HOMO_B"/>
    <property type="match status" value="1"/>
</dbReference>
<keyword evidence="11" id="KW-1185">Reference proteome</keyword>
<comment type="caution">
    <text evidence="10">The sequence shown here is derived from an EMBL/GenBank/DDBJ whole genome shotgun (WGS) entry which is preliminary data.</text>
</comment>
<dbReference type="Gene3D" id="3.10.450.490">
    <property type="match status" value="1"/>
</dbReference>
<proteinExistence type="predicted"/>
<feature type="chain" id="PRO_5045759319" evidence="8">
    <location>
        <begin position="31"/>
        <end position="702"/>
    </location>
</feature>
<dbReference type="InterPro" id="IPR027268">
    <property type="entry name" value="Peptidase_M4/M1_CTD_sf"/>
</dbReference>
<evidence type="ECO:0000256" key="4">
    <source>
        <dbReference type="ARBA" id="ARBA00022801"/>
    </source>
</evidence>
<dbReference type="SUPFAM" id="SSF49785">
    <property type="entry name" value="Galactose-binding domain-like"/>
    <property type="match status" value="1"/>
</dbReference>
<dbReference type="InterPro" id="IPR011096">
    <property type="entry name" value="FTP_domain"/>
</dbReference>
<organism evidence="10 11">
    <name type="scientific">Streptomyces albipurpureus</name>
    <dbReference type="NCBI Taxonomy" id="2897419"/>
    <lineage>
        <taxon>Bacteria</taxon>
        <taxon>Bacillati</taxon>
        <taxon>Actinomycetota</taxon>
        <taxon>Actinomycetes</taxon>
        <taxon>Kitasatosporales</taxon>
        <taxon>Streptomycetaceae</taxon>
        <taxon>Streptomyces</taxon>
    </lineage>
</organism>
<dbReference type="InterPro" id="IPR008979">
    <property type="entry name" value="Galactose-bd-like_sf"/>
</dbReference>
<dbReference type="Gene3D" id="3.10.170.10">
    <property type="match status" value="1"/>
</dbReference>
<evidence type="ECO:0000256" key="6">
    <source>
        <dbReference type="ARBA" id="ARBA00023049"/>
    </source>
</evidence>
<dbReference type="EMBL" id="JAMQAW010000066">
    <property type="protein sequence ID" value="MCM2393239.1"/>
    <property type="molecule type" value="Genomic_DNA"/>
</dbReference>
<dbReference type="PANTHER" id="PTHR33794:SF1">
    <property type="entry name" value="BACILLOLYSIN"/>
    <property type="match status" value="1"/>
</dbReference>
<dbReference type="PANTHER" id="PTHR33794">
    <property type="entry name" value="BACILLOLYSIN"/>
    <property type="match status" value="1"/>
</dbReference>
<evidence type="ECO:0000256" key="1">
    <source>
        <dbReference type="ARBA" id="ARBA00022670"/>
    </source>
</evidence>
<dbReference type="Gene3D" id="1.10.390.10">
    <property type="entry name" value="Neutral Protease Domain 2"/>
    <property type="match status" value="1"/>
</dbReference>